<dbReference type="InterPro" id="IPR010775">
    <property type="entry name" value="DUF1365"/>
</dbReference>
<dbReference type="STRING" id="1076937.SAMN04488120_103180"/>
<dbReference type="AlphaFoldDB" id="A0A1I2ICW6"/>
<keyword evidence="2" id="KW-1185">Reference proteome</keyword>
<dbReference type="PANTHER" id="PTHR33973">
    <property type="entry name" value="OS07G0153300 PROTEIN"/>
    <property type="match status" value="1"/>
</dbReference>
<dbReference type="RefSeq" id="WP_159431082.1">
    <property type="nucleotide sequence ID" value="NZ_FOOC01000003.1"/>
</dbReference>
<organism evidence="1 2">
    <name type="scientific">Fontimonas thermophila</name>
    <dbReference type="NCBI Taxonomy" id="1076937"/>
    <lineage>
        <taxon>Bacteria</taxon>
        <taxon>Pseudomonadati</taxon>
        <taxon>Pseudomonadota</taxon>
        <taxon>Gammaproteobacteria</taxon>
        <taxon>Nevskiales</taxon>
        <taxon>Nevskiaceae</taxon>
        <taxon>Fontimonas</taxon>
    </lineage>
</organism>
<dbReference type="Proteomes" id="UP000199771">
    <property type="component" value="Unassembled WGS sequence"/>
</dbReference>
<proteinExistence type="predicted"/>
<reference evidence="1 2" key="1">
    <citation type="submission" date="2016-10" db="EMBL/GenBank/DDBJ databases">
        <authorList>
            <person name="de Groot N.N."/>
        </authorList>
    </citation>
    <scope>NUCLEOTIDE SEQUENCE [LARGE SCALE GENOMIC DNA]</scope>
    <source>
        <strain evidence="1 2">DSM 23609</strain>
    </source>
</reference>
<sequence>MTAHWVYHGQVVHARFAPVAHRFRYTIGMLGLDLDRIEQAFRGRWLWSFDRPNLVSVRRADHLRGGHPDWAIAVRDLVEQATGTRPAGRIELIAQPRYLGYCFNPLSLYLCHDAFGALCAVVLEVHNTPWGEQHVYVVPVTESERIVATFDKAFHVSPFMPMDLRYRMELCRNESHLRLQLDCYRQEQRLFAAWLDLTARPMTAASLAGMLLRTPLMSLKTVAAIYWEALRLFLKRAPFFPHPSTSSLP</sequence>
<dbReference type="PANTHER" id="PTHR33973:SF4">
    <property type="entry name" value="OS07G0153300 PROTEIN"/>
    <property type="match status" value="1"/>
</dbReference>
<gene>
    <name evidence="1" type="ORF">SAMN04488120_103180</name>
</gene>
<evidence type="ECO:0008006" key="3">
    <source>
        <dbReference type="Google" id="ProtNLM"/>
    </source>
</evidence>
<evidence type="ECO:0000313" key="1">
    <source>
        <dbReference type="EMBL" id="SFF39498.1"/>
    </source>
</evidence>
<dbReference type="Pfam" id="PF07103">
    <property type="entry name" value="DUF1365"/>
    <property type="match status" value="1"/>
</dbReference>
<evidence type="ECO:0000313" key="2">
    <source>
        <dbReference type="Proteomes" id="UP000199771"/>
    </source>
</evidence>
<protein>
    <recommendedName>
        <fullName evidence="3">DUF1365 domain-containing protein</fullName>
    </recommendedName>
</protein>
<dbReference type="EMBL" id="FOOC01000003">
    <property type="protein sequence ID" value="SFF39498.1"/>
    <property type="molecule type" value="Genomic_DNA"/>
</dbReference>
<accession>A0A1I2ICW6</accession>
<name>A0A1I2ICW6_9GAMM</name>
<dbReference type="OrthoDB" id="9778801at2"/>